<evidence type="ECO:0000313" key="3">
    <source>
        <dbReference type="Proteomes" id="UP000623010"/>
    </source>
</evidence>
<dbReference type="EMBL" id="BMWH01000004">
    <property type="protein sequence ID" value="GGZ79276.1"/>
    <property type="molecule type" value="Genomic_DNA"/>
</dbReference>
<reference evidence="2" key="2">
    <citation type="submission" date="2020-09" db="EMBL/GenBank/DDBJ databases">
        <authorList>
            <person name="Sun Q."/>
            <person name="Ohkuma M."/>
        </authorList>
    </citation>
    <scope>NUCLEOTIDE SEQUENCE</scope>
    <source>
        <strain evidence="2">JCM 5016</strain>
    </source>
</reference>
<gene>
    <name evidence="2" type="ORF">GCM10010389_16110</name>
</gene>
<dbReference type="AlphaFoldDB" id="A0A918R1W8"/>
<proteinExistence type="predicted"/>
<evidence type="ECO:0000259" key="1">
    <source>
        <dbReference type="Pfam" id="PF03372"/>
    </source>
</evidence>
<reference evidence="2" key="1">
    <citation type="journal article" date="2014" name="Int. J. Syst. Evol. Microbiol.">
        <title>Complete genome sequence of Corynebacterium casei LMG S-19264T (=DSM 44701T), isolated from a smear-ripened cheese.</title>
        <authorList>
            <consortium name="US DOE Joint Genome Institute (JGI-PGF)"/>
            <person name="Walter F."/>
            <person name="Albersmeier A."/>
            <person name="Kalinowski J."/>
            <person name="Ruckert C."/>
        </authorList>
    </citation>
    <scope>NUCLEOTIDE SEQUENCE</scope>
    <source>
        <strain evidence="2">JCM 5016</strain>
    </source>
</reference>
<dbReference type="Pfam" id="PF03372">
    <property type="entry name" value="Exo_endo_phos"/>
    <property type="match status" value="1"/>
</dbReference>
<dbReference type="InterPro" id="IPR005135">
    <property type="entry name" value="Endo/exonuclease/phosphatase"/>
</dbReference>
<name>A0A918R1W8_9ACTN</name>
<accession>A0A918R1W8</accession>
<evidence type="ECO:0000313" key="2">
    <source>
        <dbReference type="EMBL" id="GGZ79276.1"/>
    </source>
</evidence>
<dbReference type="SUPFAM" id="SSF56219">
    <property type="entry name" value="DNase I-like"/>
    <property type="match status" value="1"/>
</dbReference>
<protein>
    <recommendedName>
        <fullName evidence="1">Endonuclease/exonuclease/phosphatase domain-containing protein</fullName>
    </recommendedName>
</protein>
<organism evidence="2 3">
    <name type="scientific">Streptomyces echinoruber</name>
    <dbReference type="NCBI Taxonomy" id="68898"/>
    <lineage>
        <taxon>Bacteria</taxon>
        <taxon>Bacillati</taxon>
        <taxon>Actinomycetota</taxon>
        <taxon>Actinomycetes</taxon>
        <taxon>Kitasatosporales</taxon>
        <taxon>Streptomycetaceae</taxon>
        <taxon>Streptomyces</taxon>
    </lineage>
</organism>
<dbReference type="GO" id="GO:0003824">
    <property type="term" value="F:catalytic activity"/>
    <property type="evidence" value="ECO:0007669"/>
    <property type="project" value="InterPro"/>
</dbReference>
<dbReference type="Gene3D" id="3.60.10.10">
    <property type="entry name" value="Endonuclease/exonuclease/phosphatase"/>
    <property type="match status" value="1"/>
</dbReference>
<comment type="caution">
    <text evidence="2">The sequence shown here is derived from an EMBL/GenBank/DDBJ whole genome shotgun (WGS) entry which is preliminary data.</text>
</comment>
<sequence length="342" mass="38486">MTVPDALLTTGAAGWLLFQVADRLLTNRWWWWATTDVLPPPAQLVVPCGLLAGAAATSGGPRWWTAAAAGLALALGMRHSGLVPRAAWNLLRAARPAGGVRVVCWNTQHWDEKVDTERFYAFLRRLDADVYLLQEHIHDAGVHAPPIPVDFRQRLVREFPDHHVLVRGQFVTLSRFPVVATPDIGAPEVFRADLRIDALPGSPVLSTYNVHLPVHVFLENPFRLGLYQEIRERVLSRNRQLDRLIEDVRGNARPALVAGDFNLSRALGDIVRLSSVATDALRVSRSLYPVSWHRGTAWLRWWRLDLAFTARGARALRYRFRSPEGLSDHAVQELLVDVRRDS</sequence>
<keyword evidence="3" id="KW-1185">Reference proteome</keyword>
<dbReference type="InterPro" id="IPR036691">
    <property type="entry name" value="Endo/exonu/phosph_ase_sf"/>
</dbReference>
<feature type="domain" description="Endonuclease/exonuclease/phosphatase" evidence="1">
    <location>
        <begin position="105"/>
        <end position="329"/>
    </location>
</feature>
<dbReference type="Proteomes" id="UP000623010">
    <property type="component" value="Unassembled WGS sequence"/>
</dbReference>
<dbReference type="RefSeq" id="WP_190056634.1">
    <property type="nucleotide sequence ID" value="NZ_BMWH01000004.1"/>
</dbReference>